<organism evidence="2 3">
    <name type="scientific">Marinobacter lacisalsi</name>
    <dbReference type="NCBI Taxonomy" id="475979"/>
    <lineage>
        <taxon>Bacteria</taxon>
        <taxon>Pseudomonadati</taxon>
        <taxon>Pseudomonadota</taxon>
        <taxon>Gammaproteobacteria</taxon>
        <taxon>Pseudomonadales</taxon>
        <taxon>Marinobacteraceae</taxon>
        <taxon>Marinobacter</taxon>
    </lineage>
</organism>
<feature type="signal peptide" evidence="1">
    <location>
        <begin position="1"/>
        <end position="24"/>
    </location>
</feature>
<evidence type="ECO:0000313" key="2">
    <source>
        <dbReference type="EMBL" id="MFC4259225.1"/>
    </source>
</evidence>
<keyword evidence="1" id="KW-0732">Signal</keyword>
<protein>
    <submittedName>
        <fullName evidence="2">DUF2845 domain-containing protein</fullName>
    </submittedName>
</protein>
<keyword evidence="3" id="KW-1185">Reference proteome</keyword>
<dbReference type="EMBL" id="JBHSDI010000012">
    <property type="protein sequence ID" value="MFC4259225.1"/>
    <property type="molecule type" value="Genomic_DNA"/>
</dbReference>
<comment type="caution">
    <text evidence="2">The sequence shown here is derived from an EMBL/GenBank/DDBJ whole genome shotgun (WGS) entry which is preliminary data.</text>
</comment>
<dbReference type="Pfam" id="PF11006">
    <property type="entry name" value="DUF2845"/>
    <property type="match status" value="2"/>
</dbReference>
<name>A0ABV8QI11_9GAMM</name>
<sequence length="192" mass="21119">MRAASPWQAVCLTALASLSTATHASIRCGASLVDIGDWPVEVEESCGKPDYIATYPSATIPGIGVVEEMEHWYYNHGPSQFMRRFEFRNGKLQREESLGYGFSGDSPGPCSPSAIGAGTSEFEVVSRCGEPLSSRVEWSAMSAPGEYRHTGTVQGVVPVQEWLYDFGRNQFRRVVVLKNGRVVRLEKADKPQ</sequence>
<accession>A0ABV8QI11</accession>
<evidence type="ECO:0000256" key="1">
    <source>
        <dbReference type="SAM" id="SignalP"/>
    </source>
</evidence>
<proteinExistence type="predicted"/>
<dbReference type="RefSeq" id="WP_379886770.1">
    <property type="nucleotide sequence ID" value="NZ_JBHSDI010000012.1"/>
</dbReference>
<feature type="chain" id="PRO_5046673865" evidence="1">
    <location>
        <begin position="25"/>
        <end position="192"/>
    </location>
</feature>
<evidence type="ECO:0000313" key="3">
    <source>
        <dbReference type="Proteomes" id="UP001595798"/>
    </source>
</evidence>
<dbReference type="InterPro" id="IPR021268">
    <property type="entry name" value="DUF2845"/>
</dbReference>
<dbReference type="Proteomes" id="UP001595798">
    <property type="component" value="Unassembled WGS sequence"/>
</dbReference>
<reference evidence="3" key="1">
    <citation type="journal article" date="2019" name="Int. J. Syst. Evol. Microbiol.">
        <title>The Global Catalogue of Microorganisms (GCM) 10K type strain sequencing project: providing services to taxonomists for standard genome sequencing and annotation.</title>
        <authorList>
            <consortium name="The Broad Institute Genomics Platform"/>
            <consortium name="The Broad Institute Genome Sequencing Center for Infectious Disease"/>
            <person name="Wu L."/>
            <person name="Ma J."/>
        </authorList>
    </citation>
    <scope>NUCLEOTIDE SEQUENCE [LARGE SCALE GENOMIC DNA]</scope>
    <source>
        <strain evidence="3">CECT 7297</strain>
    </source>
</reference>
<gene>
    <name evidence="2" type="ORF">ACFOZ5_09315</name>
</gene>